<evidence type="ECO:0000256" key="3">
    <source>
        <dbReference type="ARBA" id="ARBA00022989"/>
    </source>
</evidence>
<proteinExistence type="predicted"/>
<keyword evidence="2 5" id="KW-0812">Transmembrane</keyword>
<evidence type="ECO:0000256" key="5">
    <source>
        <dbReference type="SAM" id="Phobius"/>
    </source>
</evidence>
<feature type="domain" description="Major facilitator superfamily (MFS) profile" evidence="6">
    <location>
        <begin position="37"/>
        <end position="428"/>
    </location>
</feature>
<name>A0A915PWW6_9BILA</name>
<dbReference type="SUPFAM" id="SSF103473">
    <property type="entry name" value="MFS general substrate transporter"/>
    <property type="match status" value="1"/>
</dbReference>
<keyword evidence="7" id="KW-1185">Reference proteome</keyword>
<feature type="transmembrane region" description="Helical" evidence="5">
    <location>
        <begin position="275"/>
        <end position="297"/>
    </location>
</feature>
<dbReference type="GO" id="GO:0006820">
    <property type="term" value="P:monoatomic anion transport"/>
    <property type="evidence" value="ECO:0007669"/>
    <property type="project" value="TreeGrafter"/>
</dbReference>
<comment type="subcellular location">
    <subcellularLocation>
        <location evidence="1">Membrane</location>
        <topology evidence="1">Multi-pass membrane protein</topology>
    </subcellularLocation>
</comment>
<accession>A0A915PWW6</accession>
<keyword evidence="4 5" id="KW-0472">Membrane</keyword>
<feature type="transmembrane region" description="Helical" evidence="5">
    <location>
        <begin position="128"/>
        <end position="149"/>
    </location>
</feature>
<evidence type="ECO:0000256" key="1">
    <source>
        <dbReference type="ARBA" id="ARBA00004141"/>
    </source>
</evidence>
<dbReference type="FunFam" id="1.20.1250.20:FF:000452">
    <property type="entry name" value="sialin-like isoform X1"/>
    <property type="match status" value="1"/>
</dbReference>
<evidence type="ECO:0000259" key="6">
    <source>
        <dbReference type="PROSITE" id="PS50850"/>
    </source>
</evidence>
<reference evidence="8" key="1">
    <citation type="submission" date="2022-11" db="UniProtKB">
        <authorList>
            <consortium name="WormBaseParasite"/>
        </authorList>
    </citation>
    <scope>IDENTIFICATION</scope>
</reference>
<feature type="transmembrane region" description="Helical" evidence="5">
    <location>
        <begin position="309"/>
        <end position="330"/>
    </location>
</feature>
<evidence type="ECO:0000256" key="2">
    <source>
        <dbReference type="ARBA" id="ARBA00022692"/>
    </source>
</evidence>
<dbReference type="PANTHER" id="PTHR11662:SF40">
    <property type="entry name" value="MAJOR FACILITATOR SUPERFAMILY (MFS) PROFILE DOMAIN-CONTAINING PROTEIN"/>
    <property type="match status" value="1"/>
</dbReference>
<dbReference type="PANTHER" id="PTHR11662">
    <property type="entry name" value="SOLUTE CARRIER FAMILY 17"/>
    <property type="match status" value="1"/>
</dbReference>
<dbReference type="InterPro" id="IPR036259">
    <property type="entry name" value="MFS_trans_sf"/>
</dbReference>
<dbReference type="PROSITE" id="PS50850">
    <property type="entry name" value="MFS"/>
    <property type="match status" value="1"/>
</dbReference>
<dbReference type="GO" id="GO:0016020">
    <property type="term" value="C:membrane"/>
    <property type="evidence" value="ECO:0007669"/>
    <property type="project" value="UniProtKB-SubCell"/>
</dbReference>
<evidence type="ECO:0000313" key="8">
    <source>
        <dbReference type="WBParaSite" id="sdigi.contig514.g8768.t1"/>
    </source>
</evidence>
<sequence length="430" mass="47466">MHDSRKGDNLESTHILISEQEQSVIERKWWKTSYGIVILFCVVANFINSADRVIMPIAIGNIAEEFDYSLVQQGWILSSFPAGYISSQIVSSCACSQLGGRFLLFFVVLLWSISTLLVPVVASSYHLLIFARVVLGLGEGLGIPTMYHVLAQVVPLQKRSVAFSFLAAGGAVGQTLAAAVCPHLKWEYPFYALGVFGLYWCILWAKTDMHLQPPTDHHLLFQKMRNPLRWWNRFVTLPPLIAIYFAHFCMNWNAYIIMHWLPTYLRVAFHADNMAVTLAALPYFVNSLCGIATGYLVDDLVNTKKVTLLRARIYVTVLGLIIPALLLIAFAFVKNLFLAVLLISLSMGALAMNSAGHLSNHADVAPKYAGITFAISNTIATLPGLTVGPLTAHLVVESSGRWWPAFILAAVLNFTGAAVYATYAAVKQVI</sequence>
<feature type="transmembrane region" description="Helical" evidence="5">
    <location>
        <begin position="234"/>
        <end position="255"/>
    </location>
</feature>
<feature type="transmembrane region" description="Helical" evidence="5">
    <location>
        <begin position="368"/>
        <end position="390"/>
    </location>
</feature>
<dbReference type="InterPro" id="IPR020846">
    <property type="entry name" value="MFS_dom"/>
</dbReference>
<dbReference type="AlphaFoldDB" id="A0A915PWW6"/>
<evidence type="ECO:0000313" key="7">
    <source>
        <dbReference type="Proteomes" id="UP000887581"/>
    </source>
</evidence>
<dbReference type="Proteomes" id="UP000887581">
    <property type="component" value="Unplaced"/>
</dbReference>
<dbReference type="InterPro" id="IPR050382">
    <property type="entry name" value="MFS_Na/Anion_cotransporter"/>
</dbReference>
<protein>
    <submittedName>
        <fullName evidence="8">Major facilitator superfamily (MFS) profile domain-containing protein</fullName>
    </submittedName>
</protein>
<dbReference type="InterPro" id="IPR011701">
    <property type="entry name" value="MFS"/>
</dbReference>
<evidence type="ECO:0000256" key="4">
    <source>
        <dbReference type="ARBA" id="ARBA00023136"/>
    </source>
</evidence>
<organism evidence="7 8">
    <name type="scientific">Setaria digitata</name>
    <dbReference type="NCBI Taxonomy" id="48799"/>
    <lineage>
        <taxon>Eukaryota</taxon>
        <taxon>Metazoa</taxon>
        <taxon>Ecdysozoa</taxon>
        <taxon>Nematoda</taxon>
        <taxon>Chromadorea</taxon>
        <taxon>Rhabditida</taxon>
        <taxon>Spirurina</taxon>
        <taxon>Spiruromorpha</taxon>
        <taxon>Filarioidea</taxon>
        <taxon>Setariidae</taxon>
        <taxon>Setaria</taxon>
    </lineage>
</organism>
<feature type="transmembrane region" description="Helical" evidence="5">
    <location>
        <begin position="336"/>
        <end position="356"/>
    </location>
</feature>
<feature type="transmembrane region" description="Helical" evidence="5">
    <location>
        <begin position="161"/>
        <end position="180"/>
    </location>
</feature>
<feature type="transmembrane region" description="Helical" evidence="5">
    <location>
        <begin position="186"/>
        <end position="205"/>
    </location>
</feature>
<dbReference type="WBParaSite" id="sdigi.contig514.g8768.t1">
    <property type="protein sequence ID" value="sdigi.contig514.g8768.t1"/>
    <property type="gene ID" value="sdigi.contig514.g8768"/>
</dbReference>
<keyword evidence="3 5" id="KW-1133">Transmembrane helix</keyword>
<dbReference type="GO" id="GO:0022857">
    <property type="term" value="F:transmembrane transporter activity"/>
    <property type="evidence" value="ECO:0007669"/>
    <property type="project" value="InterPro"/>
</dbReference>
<dbReference type="Gene3D" id="1.20.1250.20">
    <property type="entry name" value="MFS general substrate transporter like domains"/>
    <property type="match status" value="2"/>
</dbReference>
<feature type="transmembrane region" description="Helical" evidence="5">
    <location>
        <begin position="102"/>
        <end position="122"/>
    </location>
</feature>
<dbReference type="Pfam" id="PF07690">
    <property type="entry name" value="MFS_1"/>
    <property type="match status" value="1"/>
</dbReference>
<feature type="transmembrane region" description="Helical" evidence="5">
    <location>
        <begin position="402"/>
        <end position="426"/>
    </location>
</feature>